<evidence type="ECO:0000313" key="1">
    <source>
        <dbReference type="EMBL" id="CAF3017642.1"/>
    </source>
</evidence>
<dbReference type="AlphaFoldDB" id="A0A7R8D3J5"/>
<reference evidence="1" key="1">
    <citation type="submission" date="2021-02" db="EMBL/GenBank/DDBJ databases">
        <authorList>
            <person name="Bekaert M."/>
        </authorList>
    </citation>
    <scope>NUCLEOTIDE SEQUENCE</scope>
    <source>
        <strain evidence="1">IoA-00</strain>
    </source>
</reference>
<accession>A0A7R8D3J5</accession>
<dbReference type="PANTHER" id="PTHR45913">
    <property type="entry name" value="EPM2A-INTERACTING PROTEIN 1"/>
    <property type="match status" value="1"/>
</dbReference>
<keyword evidence="2" id="KW-1185">Reference proteome</keyword>
<dbReference type="EMBL" id="HG994587">
    <property type="protein sequence ID" value="CAF3017642.1"/>
    <property type="molecule type" value="Genomic_DNA"/>
</dbReference>
<sequence length="131" mass="14854">MCNLPEFSSKFAEVKCSQMVKSVSDVSLSRRTIVRRVENMGSDIAYQLKVELSDIEYYSLVLDESTDIRDTAQIAVFTRAVNKDFNVAKELLNLNPLKVTRRDVDIFEGVQESLQKMGIEDFGKCVSLCTM</sequence>
<name>A0A7R8D3J5_LEPSM</name>
<organism evidence="1 2">
    <name type="scientific">Lepeophtheirus salmonis</name>
    <name type="common">Salmon louse</name>
    <name type="synonym">Caligus salmonis</name>
    <dbReference type="NCBI Taxonomy" id="72036"/>
    <lineage>
        <taxon>Eukaryota</taxon>
        <taxon>Metazoa</taxon>
        <taxon>Ecdysozoa</taxon>
        <taxon>Arthropoda</taxon>
        <taxon>Crustacea</taxon>
        <taxon>Multicrustacea</taxon>
        <taxon>Hexanauplia</taxon>
        <taxon>Copepoda</taxon>
        <taxon>Siphonostomatoida</taxon>
        <taxon>Caligidae</taxon>
        <taxon>Lepeophtheirus</taxon>
    </lineage>
</organism>
<dbReference type="OrthoDB" id="6352818at2759"/>
<gene>
    <name evidence="1" type="ORF">LSAA_14359</name>
</gene>
<dbReference type="Proteomes" id="UP000675881">
    <property type="component" value="Chromosome 8"/>
</dbReference>
<dbReference type="PANTHER" id="PTHR45913:SF21">
    <property type="entry name" value="DUF4371 DOMAIN-CONTAINING PROTEIN"/>
    <property type="match status" value="1"/>
</dbReference>
<evidence type="ECO:0000313" key="2">
    <source>
        <dbReference type="Proteomes" id="UP000675881"/>
    </source>
</evidence>
<proteinExistence type="predicted"/>
<protein>
    <submittedName>
        <fullName evidence="1">(salmon louse) hypothetical protein</fullName>
    </submittedName>
</protein>